<sequence>MSLPTIAKVGMGAAAAAGGTGVAGWQIASHINAKETIASHLSNKGRKVANSESSWQKLLTFYKAEKSDAISGLNKDSIGHKDIETWCLKETAKPFEGAKKKDLLLIESWCSEPKTLEEQIALKGKRKLSTDTAQNSGDDQSIWSANKESYKQEGDNYKIQQSSDNNNWTDVAKGSATEDLMKKWCKAQETKHFKHEEDTLFQTYSKWCITNKEGTN</sequence>
<dbReference type="HOGENOM" id="CLU_098620_4_0_14"/>
<dbReference type="EMBL" id="FR773153">
    <property type="protein sequence ID" value="CBY92787.1"/>
    <property type="molecule type" value="Genomic_DNA"/>
</dbReference>
<reference evidence="1 2" key="1">
    <citation type="journal article" date="2011" name="J. Bacteriol.">
        <title>Complete genome sequence of Mycoplasma haemofelis, a hemotropic mycoplasma.</title>
        <authorList>
            <person name="Barker E.N."/>
            <person name="Helps C.R."/>
            <person name="Peters I.R."/>
            <person name="Darby A.C."/>
            <person name="Radford A.D."/>
            <person name="Tasker S."/>
        </authorList>
    </citation>
    <scope>NUCLEOTIDE SEQUENCE [LARGE SCALE GENOMIC DNA]</scope>
    <source>
        <strain evidence="1 2">Langford 1</strain>
    </source>
</reference>
<gene>
    <name evidence="1" type="ordered locus">HF1_07790</name>
</gene>
<dbReference type="KEGG" id="mha:HF1_07790"/>
<name>E8ZI16_MYCHL</name>
<accession>E8ZI16</accession>
<dbReference type="AlphaFoldDB" id="E8ZI16"/>
<organism evidence="1 2">
    <name type="scientific">Mycoplasma haemofelis (strain Langford 1)</name>
    <name type="common">Haemobartonella felis</name>
    <dbReference type="NCBI Taxonomy" id="941640"/>
    <lineage>
        <taxon>Bacteria</taxon>
        <taxon>Bacillati</taxon>
        <taxon>Mycoplasmatota</taxon>
        <taxon>Mollicutes</taxon>
        <taxon>Mycoplasmataceae</taxon>
        <taxon>Mycoplasma</taxon>
    </lineage>
</organism>
<keyword evidence="2" id="KW-1185">Reference proteome</keyword>
<proteinExistence type="predicted"/>
<evidence type="ECO:0000313" key="1">
    <source>
        <dbReference type="EMBL" id="CBY92787.1"/>
    </source>
</evidence>
<protein>
    <submittedName>
        <fullName evidence="1">Uncharacterized protein</fullName>
    </submittedName>
</protein>
<dbReference type="Proteomes" id="UP000008637">
    <property type="component" value="Chromosome"/>
</dbReference>
<evidence type="ECO:0000313" key="2">
    <source>
        <dbReference type="Proteomes" id="UP000008637"/>
    </source>
</evidence>
<dbReference type="OrthoDB" id="9825089at2"/>